<keyword evidence="4" id="KW-1185">Reference proteome</keyword>
<dbReference type="SUPFAM" id="SSF50729">
    <property type="entry name" value="PH domain-like"/>
    <property type="match status" value="1"/>
</dbReference>
<dbReference type="GO" id="GO:0005769">
    <property type="term" value="C:early endosome"/>
    <property type="evidence" value="ECO:0007669"/>
    <property type="project" value="TreeGrafter"/>
</dbReference>
<dbReference type="Ensembl" id="ENSDCDT00010023624.1">
    <property type="protein sequence ID" value="ENSDCDP00010021517.1"/>
    <property type="gene ID" value="ENSDCDG00010010564.1"/>
</dbReference>
<name>A0AAY4BLT9_9TELE</name>
<reference evidence="3" key="2">
    <citation type="submission" date="2025-09" db="UniProtKB">
        <authorList>
            <consortium name="Ensembl"/>
        </authorList>
    </citation>
    <scope>IDENTIFICATION</scope>
</reference>
<protein>
    <submittedName>
        <fullName evidence="3">Uncharacterized protein</fullName>
    </submittedName>
</protein>
<dbReference type="Proteomes" id="UP000694580">
    <property type="component" value="Unplaced"/>
</dbReference>
<organism evidence="3 4">
    <name type="scientific">Denticeps clupeoides</name>
    <name type="common">denticle herring</name>
    <dbReference type="NCBI Taxonomy" id="299321"/>
    <lineage>
        <taxon>Eukaryota</taxon>
        <taxon>Metazoa</taxon>
        <taxon>Chordata</taxon>
        <taxon>Craniata</taxon>
        <taxon>Vertebrata</taxon>
        <taxon>Euteleostomi</taxon>
        <taxon>Actinopterygii</taxon>
        <taxon>Neopterygii</taxon>
        <taxon>Teleostei</taxon>
        <taxon>Clupei</taxon>
        <taxon>Clupeiformes</taxon>
        <taxon>Denticipitoidei</taxon>
        <taxon>Denticipitidae</taxon>
        <taxon>Denticeps</taxon>
    </lineage>
</organism>
<comment type="subcellular location">
    <subcellularLocation>
        <location evidence="1">Cytoplasm</location>
    </subcellularLocation>
</comment>
<evidence type="ECO:0000256" key="1">
    <source>
        <dbReference type="ARBA" id="ARBA00004496"/>
    </source>
</evidence>
<evidence type="ECO:0000256" key="2">
    <source>
        <dbReference type="ARBA" id="ARBA00022490"/>
    </source>
</evidence>
<proteinExistence type="predicted"/>
<accession>A0AAY4BLT9</accession>
<dbReference type="AlphaFoldDB" id="A0AAY4BLT9"/>
<reference evidence="3" key="1">
    <citation type="submission" date="2025-08" db="UniProtKB">
        <authorList>
            <consortium name="Ensembl"/>
        </authorList>
    </citation>
    <scope>IDENTIFICATION</scope>
</reference>
<dbReference type="PANTHER" id="PTHR11232">
    <property type="entry name" value="PHOSPHOTYROSINE INTERACTION DOMAIN-CONTAINING FAMILY MEMBER"/>
    <property type="match status" value="1"/>
</dbReference>
<dbReference type="InterPro" id="IPR051133">
    <property type="entry name" value="Adapter_Engulfment-Domain"/>
</dbReference>
<dbReference type="InterPro" id="IPR011993">
    <property type="entry name" value="PH-like_dom_sf"/>
</dbReference>
<dbReference type="PANTHER" id="PTHR11232:SF35">
    <property type="entry name" value="LOW DENSITY LIPOPROTEIN RECEPTOR ADAPTER PROTEIN 1"/>
    <property type="match status" value="1"/>
</dbReference>
<keyword evidence="2" id="KW-0963">Cytoplasm</keyword>
<dbReference type="Gene3D" id="2.30.29.30">
    <property type="entry name" value="Pleckstrin-homology domain (PH domain)/Phosphotyrosine-binding domain (PTB)"/>
    <property type="match status" value="1"/>
</dbReference>
<evidence type="ECO:0000313" key="3">
    <source>
        <dbReference type="Ensembl" id="ENSDCDP00010021517.1"/>
    </source>
</evidence>
<evidence type="ECO:0000313" key="4">
    <source>
        <dbReference type="Proteomes" id="UP000694580"/>
    </source>
</evidence>
<dbReference type="GeneTree" id="ENSGT00940000157118"/>
<sequence>MDRFRSSGSRLAVKVQRRRLGTFISFFFSVELLENWTDTKETLLEGTTFNLRHLGMTLVDQPKGQELSMAAVKRVVATAKASGKKLQKELESNHLIEHQNVSHACENCGILHFSSPAQICEETHANNFLLVSVKLCTRPTALILSCKSMKSYEYCYIVV</sequence>